<sequence>MPRLQRPKYLTCFYCGRKTSTPYDVKAKIKIRRFECPNCEATNYLDEHGEITDPPVATDRIATPAKYAVSRPFSPPASPTSATFCATCTKNQYLLSASLAQYLPDPDDPDYAEREKGFYKFRKHQESIYPQICADCLPRVQERLQQAAYTAKTDVLRRMLDSSTNIKQKVNRRSWLGLFDVAGTWLRIAGLVLQLAWHFSLLHVLLVDFAEDAGDLDVYMKLALSWLLRISGPVLLLLPSADSLIRWSVVASILGAWWNPRFVQIFRGFTKHISGVSKWYTYQVIAVAMRVLLQKVPALASPDPSLATMQATGHAFAACFAIFIYILGPRSIRIDMAPLFGPSNKAPRLQDLPPKPPSSRPDEAKSLTELLDEISRTPTIPSSPVSPVTVERPFSRRSPLGYSQALTRRRDDDNDDDDADLRLNSLDLSAPPVHYEQEMDWSPSQSTHRAFNTYGQRAGQSFSEAPTEPKKGPFWFHVPPAPTTPAQRLFNPPNQPRLRPSPVDKRDFVFRGADGTQLARDAKQQQKQSPLSSLSQDRDTQQQQRVAFAEPSFFPPAPQNDPRNSLASMFGESLALTPSQEEQETGGWLTMPWKSRGGKKKKSS</sequence>
<comment type="caution">
    <text evidence="8">The sequence shown here is derived from an EMBL/GenBank/DDBJ whole genome shotgun (WGS) entry which is preliminary data.</text>
</comment>
<evidence type="ECO:0000256" key="6">
    <source>
        <dbReference type="SAM" id="MobiDB-lite"/>
    </source>
</evidence>
<dbReference type="InterPro" id="IPR018617">
    <property type="entry name" value="Ima1_N"/>
</dbReference>
<feature type="compositionally biased region" description="Low complexity" evidence="6">
    <location>
        <begin position="525"/>
        <end position="535"/>
    </location>
</feature>
<proteinExistence type="predicted"/>
<keyword evidence="2" id="KW-0812">Transmembrane</keyword>
<keyword evidence="5" id="KW-0539">Nucleus</keyword>
<dbReference type="GO" id="GO:0071765">
    <property type="term" value="P:nuclear inner membrane organization"/>
    <property type="evidence" value="ECO:0007669"/>
    <property type="project" value="InterPro"/>
</dbReference>
<dbReference type="PANTHER" id="PTHR28538:SF1">
    <property type="entry name" value="INTEGRAL INNER NUCLEAR MEMBRANE PROTEIN IMA1"/>
    <property type="match status" value="1"/>
</dbReference>
<feature type="domain" description="Ima1 N-terminal" evidence="7">
    <location>
        <begin position="10"/>
        <end position="140"/>
    </location>
</feature>
<reference evidence="8" key="2">
    <citation type="submission" date="2023-06" db="EMBL/GenBank/DDBJ databases">
        <authorList>
            <consortium name="Lawrence Berkeley National Laboratory"/>
            <person name="Haridas S."/>
            <person name="Hensen N."/>
            <person name="Bonometti L."/>
            <person name="Westerberg I."/>
            <person name="Brannstrom I.O."/>
            <person name="Guillou S."/>
            <person name="Cros-Aarteil S."/>
            <person name="Calhoun S."/>
            <person name="Kuo A."/>
            <person name="Mondo S."/>
            <person name="Pangilinan J."/>
            <person name="Riley R."/>
            <person name="Labutti K."/>
            <person name="Andreopoulos B."/>
            <person name="Lipzen A."/>
            <person name="Chen C."/>
            <person name="Yanf M."/>
            <person name="Daum C."/>
            <person name="Ng V."/>
            <person name="Clum A."/>
            <person name="Steindorff A."/>
            <person name="Ohm R."/>
            <person name="Martin F."/>
            <person name="Silar P."/>
            <person name="Natvig D."/>
            <person name="Lalanne C."/>
            <person name="Gautier V."/>
            <person name="Ament-Velasquez S.L."/>
            <person name="Kruys A."/>
            <person name="Hutchinson M.I."/>
            <person name="Powell A.J."/>
            <person name="Barry K."/>
            <person name="Miller A.N."/>
            <person name="Grigoriev I.V."/>
            <person name="Debuchy R."/>
            <person name="Gladieux P."/>
            <person name="Thoren M.H."/>
            <person name="Johannesson H."/>
        </authorList>
    </citation>
    <scope>NUCLEOTIDE SEQUENCE</scope>
    <source>
        <strain evidence="8">SMH4131-1</strain>
    </source>
</reference>
<feature type="region of interest" description="Disordered" evidence="6">
    <location>
        <begin position="373"/>
        <end position="422"/>
    </location>
</feature>
<dbReference type="Pfam" id="PF09779">
    <property type="entry name" value="Ima1_N"/>
    <property type="match status" value="1"/>
</dbReference>
<evidence type="ECO:0000313" key="8">
    <source>
        <dbReference type="EMBL" id="KAK3320662.1"/>
    </source>
</evidence>
<dbReference type="InterPro" id="IPR042321">
    <property type="entry name" value="Ima1"/>
</dbReference>
<dbReference type="GO" id="GO:0005637">
    <property type="term" value="C:nuclear inner membrane"/>
    <property type="evidence" value="ECO:0007669"/>
    <property type="project" value="UniProtKB-SubCell"/>
</dbReference>
<dbReference type="AlphaFoldDB" id="A0AAE0I8U2"/>
<evidence type="ECO:0000256" key="1">
    <source>
        <dbReference type="ARBA" id="ARBA00004473"/>
    </source>
</evidence>
<name>A0AAE0I8U2_9PEZI</name>
<gene>
    <name evidence="8" type="ORF">B0T19DRAFT_244922</name>
</gene>
<reference evidence="8" key="1">
    <citation type="journal article" date="2023" name="Mol. Phylogenet. Evol.">
        <title>Genome-scale phylogeny and comparative genomics of the fungal order Sordariales.</title>
        <authorList>
            <person name="Hensen N."/>
            <person name="Bonometti L."/>
            <person name="Westerberg I."/>
            <person name="Brannstrom I.O."/>
            <person name="Guillou S."/>
            <person name="Cros-Aarteil S."/>
            <person name="Calhoun S."/>
            <person name="Haridas S."/>
            <person name="Kuo A."/>
            <person name="Mondo S."/>
            <person name="Pangilinan J."/>
            <person name="Riley R."/>
            <person name="LaButti K."/>
            <person name="Andreopoulos B."/>
            <person name="Lipzen A."/>
            <person name="Chen C."/>
            <person name="Yan M."/>
            <person name="Daum C."/>
            <person name="Ng V."/>
            <person name="Clum A."/>
            <person name="Steindorff A."/>
            <person name="Ohm R.A."/>
            <person name="Martin F."/>
            <person name="Silar P."/>
            <person name="Natvig D.O."/>
            <person name="Lalanne C."/>
            <person name="Gautier V."/>
            <person name="Ament-Velasquez S.L."/>
            <person name="Kruys A."/>
            <person name="Hutchinson M.I."/>
            <person name="Powell A.J."/>
            <person name="Barry K."/>
            <person name="Miller A.N."/>
            <person name="Grigoriev I.V."/>
            <person name="Debuchy R."/>
            <person name="Gladieux P."/>
            <person name="Hiltunen Thoren M."/>
            <person name="Johannesson H."/>
        </authorList>
    </citation>
    <scope>NUCLEOTIDE SEQUENCE</scope>
    <source>
        <strain evidence="8">SMH4131-1</strain>
    </source>
</reference>
<dbReference type="GO" id="GO:0034506">
    <property type="term" value="C:chromosome, centromeric core domain"/>
    <property type="evidence" value="ECO:0007669"/>
    <property type="project" value="TreeGrafter"/>
</dbReference>
<evidence type="ECO:0000256" key="4">
    <source>
        <dbReference type="ARBA" id="ARBA00023136"/>
    </source>
</evidence>
<protein>
    <submittedName>
        <fullName evidence="8">Ima1 N-terminal domain-containing protein</fullName>
    </submittedName>
</protein>
<dbReference type="GO" id="GO:0034992">
    <property type="term" value="C:microtubule organizing center attachment site"/>
    <property type="evidence" value="ECO:0007669"/>
    <property type="project" value="TreeGrafter"/>
</dbReference>
<evidence type="ECO:0000259" key="7">
    <source>
        <dbReference type="Pfam" id="PF09779"/>
    </source>
</evidence>
<dbReference type="Proteomes" id="UP001286456">
    <property type="component" value="Unassembled WGS sequence"/>
</dbReference>
<accession>A0AAE0I8U2</accession>
<dbReference type="EMBL" id="JAUEPO010000005">
    <property type="protein sequence ID" value="KAK3320662.1"/>
    <property type="molecule type" value="Genomic_DNA"/>
</dbReference>
<comment type="subcellular location">
    <subcellularLocation>
        <location evidence="1">Nucleus inner membrane</location>
        <topology evidence="1">Multi-pass membrane protein</topology>
    </subcellularLocation>
</comment>
<organism evidence="8 9">
    <name type="scientific">Cercophora scortea</name>
    <dbReference type="NCBI Taxonomy" id="314031"/>
    <lineage>
        <taxon>Eukaryota</taxon>
        <taxon>Fungi</taxon>
        <taxon>Dikarya</taxon>
        <taxon>Ascomycota</taxon>
        <taxon>Pezizomycotina</taxon>
        <taxon>Sordariomycetes</taxon>
        <taxon>Sordariomycetidae</taxon>
        <taxon>Sordariales</taxon>
        <taxon>Lasiosphaeriaceae</taxon>
        <taxon>Cercophora</taxon>
    </lineage>
</organism>
<evidence type="ECO:0000256" key="2">
    <source>
        <dbReference type="ARBA" id="ARBA00022692"/>
    </source>
</evidence>
<evidence type="ECO:0000313" key="9">
    <source>
        <dbReference type="Proteomes" id="UP001286456"/>
    </source>
</evidence>
<keyword evidence="9" id="KW-1185">Reference proteome</keyword>
<keyword evidence="4" id="KW-0472">Membrane</keyword>
<feature type="region of interest" description="Disordered" evidence="6">
    <location>
        <begin position="517"/>
        <end position="604"/>
    </location>
</feature>
<evidence type="ECO:0000256" key="5">
    <source>
        <dbReference type="ARBA" id="ARBA00023242"/>
    </source>
</evidence>
<dbReference type="GO" id="GO:0044732">
    <property type="term" value="C:mitotic spindle pole body"/>
    <property type="evidence" value="ECO:0007669"/>
    <property type="project" value="TreeGrafter"/>
</dbReference>
<feature type="compositionally biased region" description="Low complexity" evidence="6">
    <location>
        <begin position="376"/>
        <end position="392"/>
    </location>
</feature>
<keyword evidence="3" id="KW-1133">Transmembrane helix</keyword>
<feature type="region of interest" description="Disordered" evidence="6">
    <location>
        <begin position="345"/>
        <end position="364"/>
    </location>
</feature>
<evidence type="ECO:0000256" key="3">
    <source>
        <dbReference type="ARBA" id="ARBA00022989"/>
    </source>
</evidence>
<feature type="region of interest" description="Disordered" evidence="6">
    <location>
        <begin position="483"/>
        <end position="505"/>
    </location>
</feature>
<dbReference type="PANTHER" id="PTHR28538">
    <property type="entry name" value="INTEGRAL INNER NUCLEAR MEMBRANE PROTEIN IMA1"/>
    <property type="match status" value="1"/>
</dbReference>